<protein>
    <submittedName>
        <fullName evidence="1">Uncharacterized protein</fullName>
    </submittedName>
</protein>
<proteinExistence type="predicted"/>
<reference evidence="1 2" key="1">
    <citation type="submission" date="2021-06" db="EMBL/GenBank/DDBJ databases">
        <authorList>
            <person name="Palmer J.M."/>
        </authorList>
    </citation>
    <scope>NUCLEOTIDE SEQUENCE [LARGE SCALE GENOMIC DNA]</scope>
    <source>
        <strain evidence="1 2">GA_2019</strain>
        <tissue evidence="1">Muscle</tissue>
    </source>
</reference>
<organism evidence="1 2">
    <name type="scientific">Goodea atripinnis</name>
    <dbReference type="NCBI Taxonomy" id="208336"/>
    <lineage>
        <taxon>Eukaryota</taxon>
        <taxon>Metazoa</taxon>
        <taxon>Chordata</taxon>
        <taxon>Craniata</taxon>
        <taxon>Vertebrata</taxon>
        <taxon>Euteleostomi</taxon>
        <taxon>Actinopterygii</taxon>
        <taxon>Neopterygii</taxon>
        <taxon>Teleostei</taxon>
        <taxon>Neoteleostei</taxon>
        <taxon>Acanthomorphata</taxon>
        <taxon>Ovalentaria</taxon>
        <taxon>Atherinomorphae</taxon>
        <taxon>Cyprinodontiformes</taxon>
        <taxon>Goodeidae</taxon>
        <taxon>Goodea</taxon>
    </lineage>
</organism>
<gene>
    <name evidence="1" type="ORF">GOODEAATRI_021411</name>
</gene>
<accession>A0ABV0MJM9</accession>
<sequence length="125" mass="13511">MALQSTSPANGCQNQIKVFTAFYNPSPKPLPSYLNLILDFCLILPSGSLSSFLLSLQFYNEEIGQSRLGGSFLPSIGSVLLMPDQVGRNSCRRETQTSLSSIFPGYKRFTVSDSSSRSAQGSSSS</sequence>
<keyword evidence="2" id="KW-1185">Reference proteome</keyword>
<dbReference type="EMBL" id="JAHRIO010002088">
    <property type="protein sequence ID" value="MEQ2159293.1"/>
    <property type="molecule type" value="Genomic_DNA"/>
</dbReference>
<comment type="caution">
    <text evidence="1">The sequence shown here is derived from an EMBL/GenBank/DDBJ whole genome shotgun (WGS) entry which is preliminary data.</text>
</comment>
<evidence type="ECO:0000313" key="1">
    <source>
        <dbReference type="EMBL" id="MEQ2159293.1"/>
    </source>
</evidence>
<dbReference type="Proteomes" id="UP001476798">
    <property type="component" value="Unassembled WGS sequence"/>
</dbReference>
<name>A0ABV0MJM9_9TELE</name>
<evidence type="ECO:0000313" key="2">
    <source>
        <dbReference type="Proteomes" id="UP001476798"/>
    </source>
</evidence>